<sequence length="24" mass="2646">MKGGLLYLPSQADFLVVNQVLRLA</sequence>
<name>A0A381VZY9_9ZZZZ</name>
<protein>
    <submittedName>
        <fullName evidence="1">Uncharacterized protein</fullName>
    </submittedName>
</protein>
<evidence type="ECO:0000313" key="1">
    <source>
        <dbReference type="EMBL" id="SVA45298.1"/>
    </source>
</evidence>
<reference evidence="1" key="1">
    <citation type="submission" date="2018-05" db="EMBL/GenBank/DDBJ databases">
        <authorList>
            <person name="Lanie J.A."/>
            <person name="Ng W.-L."/>
            <person name="Kazmierczak K.M."/>
            <person name="Andrzejewski T.M."/>
            <person name="Davidsen T.M."/>
            <person name="Wayne K.J."/>
            <person name="Tettelin H."/>
            <person name="Glass J.I."/>
            <person name="Rusch D."/>
            <person name="Podicherti R."/>
            <person name="Tsui H.-C.T."/>
            <person name="Winkler M.E."/>
        </authorList>
    </citation>
    <scope>NUCLEOTIDE SEQUENCE</scope>
</reference>
<dbReference type="EMBL" id="UINC01010158">
    <property type="protein sequence ID" value="SVA45298.1"/>
    <property type="molecule type" value="Genomic_DNA"/>
</dbReference>
<dbReference type="AlphaFoldDB" id="A0A381VZY9"/>
<accession>A0A381VZY9</accession>
<organism evidence="1">
    <name type="scientific">marine metagenome</name>
    <dbReference type="NCBI Taxonomy" id="408172"/>
    <lineage>
        <taxon>unclassified sequences</taxon>
        <taxon>metagenomes</taxon>
        <taxon>ecological metagenomes</taxon>
    </lineage>
</organism>
<gene>
    <name evidence="1" type="ORF">METZ01_LOCUS98152</name>
</gene>
<proteinExistence type="predicted"/>